<proteinExistence type="evidence at transcript level"/>
<dbReference type="AlphaFoldDB" id="I3SXE4"/>
<name>I3SXE4_MEDTR</name>
<organism evidence="1">
    <name type="scientific">Medicago truncatula</name>
    <name type="common">Barrel medic</name>
    <name type="synonym">Medicago tribuloides</name>
    <dbReference type="NCBI Taxonomy" id="3880"/>
    <lineage>
        <taxon>Eukaryota</taxon>
        <taxon>Viridiplantae</taxon>
        <taxon>Streptophyta</taxon>
        <taxon>Embryophyta</taxon>
        <taxon>Tracheophyta</taxon>
        <taxon>Spermatophyta</taxon>
        <taxon>Magnoliopsida</taxon>
        <taxon>eudicotyledons</taxon>
        <taxon>Gunneridae</taxon>
        <taxon>Pentapetalae</taxon>
        <taxon>rosids</taxon>
        <taxon>fabids</taxon>
        <taxon>Fabales</taxon>
        <taxon>Fabaceae</taxon>
        <taxon>Papilionoideae</taxon>
        <taxon>50 kb inversion clade</taxon>
        <taxon>NPAAA clade</taxon>
        <taxon>Hologalegina</taxon>
        <taxon>IRL clade</taxon>
        <taxon>Trifolieae</taxon>
        <taxon>Medicago</taxon>
    </lineage>
</organism>
<protein>
    <submittedName>
        <fullName evidence="1">Uncharacterized protein</fullName>
    </submittedName>
</protein>
<dbReference type="EMBL" id="BT145142">
    <property type="protein sequence ID" value="AFK44936.1"/>
    <property type="molecule type" value="mRNA"/>
</dbReference>
<accession>I3SXE4</accession>
<evidence type="ECO:0000313" key="1">
    <source>
        <dbReference type="EMBL" id="AFK44936.1"/>
    </source>
</evidence>
<reference evidence="1" key="1">
    <citation type="submission" date="2012-05" db="EMBL/GenBank/DDBJ databases">
        <authorList>
            <person name="Krishnakumar V."/>
            <person name="Cheung F."/>
            <person name="Xiao Y."/>
            <person name="Chan A."/>
            <person name="Moskal W.A."/>
            <person name="Town C.D."/>
        </authorList>
    </citation>
    <scope>NUCLEOTIDE SEQUENCE</scope>
</reference>
<sequence>MAWTVATAMAAAATTTAAIASSSRMRRPTTRTSRVPPRIIFPHTNVRLGKSIPELRVIKLFDSIFHIIVVCVIHNPSSTPSIMKNLGKANIPGFSHVILKILPGCRRGQSIDYNTIFRAPGYPASTSAIAVTAVSIS</sequence>